<dbReference type="RefSeq" id="WP_322936794.1">
    <property type="nucleotide sequence ID" value="NZ_CP141059.1"/>
</dbReference>
<feature type="domain" description="HTH tetR-type" evidence="6">
    <location>
        <begin position="13"/>
        <end position="73"/>
    </location>
</feature>
<protein>
    <submittedName>
        <fullName evidence="7">TetR family transcriptional regulator</fullName>
    </submittedName>
</protein>
<dbReference type="InterPro" id="IPR036271">
    <property type="entry name" value="Tet_transcr_reg_TetR-rel_C_sf"/>
</dbReference>
<dbReference type="Pfam" id="PF17932">
    <property type="entry name" value="TetR_C_24"/>
    <property type="match status" value="1"/>
</dbReference>
<name>A0ABZ0ZMW2_9ACTN</name>
<evidence type="ECO:0000256" key="2">
    <source>
        <dbReference type="ARBA" id="ARBA00023015"/>
    </source>
</evidence>
<keyword evidence="8" id="KW-1185">Reference proteome</keyword>
<dbReference type="SUPFAM" id="SSF46689">
    <property type="entry name" value="Homeodomain-like"/>
    <property type="match status" value="1"/>
</dbReference>
<dbReference type="PANTHER" id="PTHR30055:SF175">
    <property type="entry name" value="HTH-TYPE TRANSCRIPTIONAL REPRESSOR KSTR2"/>
    <property type="match status" value="1"/>
</dbReference>
<dbReference type="InterPro" id="IPR041490">
    <property type="entry name" value="KstR2_TetR_C"/>
</dbReference>
<gene>
    <name evidence="7" type="ORF">SHK19_15665</name>
</gene>
<keyword evidence="4" id="KW-0804">Transcription</keyword>
<sequence length="206" mass="23126">MNPSIATRTDSVRSKRSAIVAAAIDRFASDGFEHTKWAAIAGDVGIGEATLYYYYESKAHCLLTIMRTELTRFLERFQRATGPLENPNEALRVAVRAAYLGVPRDAQPRRILCNHLDLLSAPRLLESEERERRHSRALVRAIEQGWASLIRRGVESGDFPARDADLSARLALALVVAVWGWYRPDDQYTLDEIGLFTSEAVLRLVA</sequence>
<organism evidence="7 8">
    <name type="scientific">Nocardioides bizhenqiangii</name>
    <dbReference type="NCBI Taxonomy" id="3095076"/>
    <lineage>
        <taxon>Bacteria</taxon>
        <taxon>Bacillati</taxon>
        <taxon>Actinomycetota</taxon>
        <taxon>Actinomycetes</taxon>
        <taxon>Propionibacteriales</taxon>
        <taxon>Nocardioidaceae</taxon>
        <taxon>Nocardioides</taxon>
    </lineage>
</organism>
<evidence type="ECO:0000313" key="7">
    <source>
        <dbReference type="EMBL" id="WQQ25395.1"/>
    </source>
</evidence>
<dbReference type="Gene3D" id="1.10.357.10">
    <property type="entry name" value="Tetracycline Repressor, domain 2"/>
    <property type="match status" value="1"/>
</dbReference>
<keyword evidence="1" id="KW-0678">Repressor</keyword>
<dbReference type="PANTHER" id="PTHR30055">
    <property type="entry name" value="HTH-TYPE TRANSCRIPTIONAL REGULATOR RUTR"/>
    <property type="match status" value="1"/>
</dbReference>
<reference evidence="8" key="1">
    <citation type="submission" date="2023-12" db="EMBL/GenBank/DDBJ databases">
        <title>Novel species in genus Nocardioides.</title>
        <authorList>
            <person name="Zhou H."/>
        </authorList>
    </citation>
    <scope>NUCLEOTIDE SEQUENCE [LARGE SCALE GENOMIC DNA]</scope>
    <source>
        <strain evidence="8">HM61</strain>
    </source>
</reference>
<keyword evidence="2" id="KW-0805">Transcription regulation</keyword>
<dbReference type="InterPro" id="IPR009057">
    <property type="entry name" value="Homeodomain-like_sf"/>
</dbReference>
<dbReference type="PROSITE" id="PS50977">
    <property type="entry name" value="HTH_TETR_2"/>
    <property type="match status" value="1"/>
</dbReference>
<dbReference type="InterPro" id="IPR050109">
    <property type="entry name" value="HTH-type_TetR-like_transc_reg"/>
</dbReference>
<accession>A0ABZ0ZMW2</accession>
<dbReference type="Pfam" id="PF00440">
    <property type="entry name" value="TetR_N"/>
    <property type="match status" value="1"/>
</dbReference>
<evidence type="ECO:0000256" key="4">
    <source>
        <dbReference type="ARBA" id="ARBA00023163"/>
    </source>
</evidence>
<dbReference type="InterPro" id="IPR001647">
    <property type="entry name" value="HTH_TetR"/>
</dbReference>
<dbReference type="SUPFAM" id="SSF48498">
    <property type="entry name" value="Tetracyclin repressor-like, C-terminal domain"/>
    <property type="match status" value="1"/>
</dbReference>
<dbReference type="EMBL" id="CP141059">
    <property type="protein sequence ID" value="WQQ25395.1"/>
    <property type="molecule type" value="Genomic_DNA"/>
</dbReference>
<evidence type="ECO:0000256" key="1">
    <source>
        <dbReference type="ARBA" id="ARBA00022491"/>
    </source>
</evidence>
<evidence type="ECO:0000256" key="5">
    <source>
        <dbReference type="PROSITE-ProRule" id="PRU00335"/>
    </source>
</evidence>
<feature type="DNA-binding region" description="H-T-H motif" evidence="5">
    <location>
        <begin position="36"/>
        <end position="55"/>
    </location>
</feature>
<proteinExistence type="predicted"/>
<dbReference type="Gene3D" id="1.10.10.60">
    <property type="entry name" value="Homeodomain-like"/>
    <property type="match status" value="1"/>
</dbReference>
<keyword evidence="3 5" id="KW-0238">DNA-binding</keyword>
<dbReference type="Proteomes" id="UP001327225">
    <property type="component" value="Chromosome"/>
</dbReference>
<evidence type="ECO:0000313" key="8">
    <source>
        <dbReference type="Proteomes" id="UP001327225"/>
    </source>
</evidence>
<evidence type="ECO:0000256" key="3">
    <source>
        <dbReference type="ARBA" id="ARBA00023125"/>
    </source>
</evidence>
<dbReference type="PRINTS" id="PR00455">
    <property type="entry name" value="HTHTETR"/>
</dbReference>
<evidence type="ECO:0000259" key="6">
    <source>
        <dbReference type="PROSITE" id="PS50977"/>
    </source>
</evidence>